<evidence type="ECO:0000313" key="2">
    <source>
        <dbReference type="Proteomes" id="UP000735302"/>
    </source>
</evidence>
<sequence length="56" mass="6278">MRTVALEGKVSCPRPRYMTTVPVVSEQSVRQMVPTAYTYWAGGLAHPQLASTNFRH</sequence>
<organism evidence="1 2">
    <name type="scientific">Plakobranchus ocellatus</name>
    <dbReference type="NCBI Taxonomy" id="259542"/>
    <lineage>
        <taxon>Eukaryota</taxon>
        <taxon>Metazoa</taxon>
        <taxon>Spiralia</taxon>
        <taxon>Lophotrochozoa</taxon>
        <taxon>Mollusca</taxon>
        <taxon>Gastropoda</taxon>
        <taxon>Heterobranchia</taxon>
        <taxon>Euthyneura</taxon>
        <taxon>Panpulmonata</taxon>
        <taxon>Sacoglossa</taxon>
        <taxon>Placobranchoidea</taxon>
        <taxon>Plakobranchidae</taxon>
        <taxon>Plakobranchus</taxon>
    </lineage>
</organism>
<name>A0AAV3ZJS8_9GAST</name>
<feature type="non-terminal residue" evidence="1">
    <location>
        <position position="56"/>
    </location>
</feature>
<evidence type="ECO:0000313" key="1">
    <source>
        <dbReference type="EMBL" id="GFN95087.1"/>
    </source>
</evidence>
<accession>A0AAV3ZJS8</accession>
<dbReference type="AlphaFoldDB" id="A0AAV3ZJS8"/>
<comment type="caution">
    <text evidence="1">The sequence shown here is derived from an EMBL/GenBank/DDBJ whole genome shotgun (WGS) entry which is preliminary data.</text>
</comment>
<protein>
    <submittedName>
        <fullName evidence="1">Uncharacterized protein</fullName>
    </submittedName>
</protein>
<dbReference type="EMBL" id="BLXT01002484">
    <property type="protein sequence ID" value="GFN95087.1"/>
    <property type="molecule type" value="Genomic_DNA"/>
</dbReference>
<dbReference type="Proteomes" id="UP000735302">
    <property type="component" value="Unassembled WGS sequence"/>
</dbReference>
<proteinExistence type="predicted"/>
<gene>
    <name evidence="1" type="ORF">PoB_002159300</name>
</gene>
<keyword evidence="2" id="KW-1185">Reference proteome</keyword>
<reference evidence="1 2" key="1">
    <citation type="journal article" date="2021" name="Elife">
        <title>Chloroplast acquisition without the gene transfer in kleptoplastic sea slugs, Plakobranchus ocellatus.</title>
        <authorList>
            <person name="Maeda T."/>
            <person name="Takahashi S."/>
            <person name="Yoshida T."/>
            <person name="Shimamura S."/>
            <person name="Takaki Y."/>
            <person name="Nagai Y."/>
            <person name="Toyoda A."/>
            <person name="Suzuki Y."/>
            <person name="Arimoto A."/>
            <person name="Ishii H."/>
            <person name="Satoh N."/>
            <person name="Nishiyama T."/>
            <person name="Hasebe M."/>
            <person name="Maruyama T."/>
            <person name="Minagawa J."/>
            <person name="Obokata J."/>
            <person name="Shigenobu S."/>
        </authorList>
    </citation>
    <scope>NUCLEOTIDE SEQUENCE [LARGE SCALE GENOMIC DNA]</scope>
</reference>